<dbReference type="EMBL" id="MLJW01000711">
    <property type="protein sequence ID" value="OIQ83356.1"/>
    <property type="molecule type" value="Genomic_DNA"/>
</dbReference>
<organism evidence="4">
    <name type="scientific">mine drainage metagenome</name>
    <dbReference type="NCBI Taxonomy" id="410659"/>
    <lineage>
        <taxon>unclassified sequences</taxon>
        <taxon>metagenomes</taxon>
        <taxon>ecological metagenomes</taxon>
    </lineage>
</organism>
<dbReference type="Pfam" id="PF08223">
    <property type="entry name" value="PaaX_C"/>
    <property type="match status" value="1"/>
</dbReference>
<dbReference type="InterPro" id="IPR036388">
    <property type="entry name" value="WH-like_DNA-bd_sf"/>
</dbReference>
<dbReference type="PANTHER" id="PTHR30319">
    <property type="entry name" value="PHENYLACETIC ACID REGULATOR-RELATED TRANSCRIPTIONAL REPRESSOR"/>
    <property type="match status" value="1"/>
</dbReference>
<feature type="domain" description="Transcriptional repressor PaaX-like N-terminal" evidence="1">
    <location>
        <begin position="58"/>
        <end position="126"/>
    </location>
</feature>
<dbReference type="Pfam" id="PF20803">
    <property type="entry name" value="PaaX_M"/>
    <property type="match status" value="1"/>
</dbReference>
<dbReference type="InterPro" id="IPR011965">
    <property type="entry name" value="PaaX_trns_reg"/>
</dbReference>
<dbReference type="GO" id="GO:0006351">
    <property type="term" value="P:DNA-templated transcription"/>
    <property type="evidence" value="ECO:0007669"/>
    <property type="project" value="InterPro"/>
</dbReference>
<dbReference type="AlphaFoldDB" id="A0A1J5QU26"/>
<dbReference type="Gene3D" id="1.10.10.10">
    <property type="entry name" value="Winged helix-like DNA-binding domain superfamily/Winged helix DNA-binding domain"/>
    <property type="match status" value="1"/>
</dbReference>
<accession>A0A1J5QU26</accession>
<sequence>MASQAALALKVPPKESEAIKTRMSRVCRTLAPPNSEGTLTPVARVSGEPSDVATRANRPQSLIITVYGAYSREIGGWYSVASLRRLVADLGIEDAALRSSLSRFKRRGILTAERRDNVAGYALGEAARRTFDVGDDRVLNRRIPPPNRGWVLVAFSIPESARDVRYRLRSRLARVGLAQVSGGLWIGPRQLETDVRYVAERLNVQEYIDLFTAEHAAFRPTREAVRGWWDLTEVSQMYEDFTHEYSEMANRWARSKREPAGDRAFADYTRAMTSWRPLPYLDPGLPREYLPKNWTGDRATEVFYAIHDAIAVPALNYVRDMCK</sequence>
<feature type="domain" description="Transcriptional repressor PaaX-like C-terminal" evidence="2">
    <location>
        <begin position="229"/>
        <end position="318"/>
    </location>
</feature>
<feature type="domain" description="Transcriptional repressor PaaX-like central Cas2-like" evidence="3">
    <location>
        <begin position="147"/>
        <end position="225"/>
    </location>
</feature>
<evidence type="ECO:0000313" key="4">
    <source>
        <dbReference type="EMBL" id="OIQ83356.1"/>
    </source>
</evidence>
<dbReference type="InterPro" id="IPR048846">
    <property type="entry name" value="PaaX-like_central"/>
</dbReference>
<gene>
    <name evidence="4" type="primary">paaX_2</name>
    <name evidence="4" type="ORF">GALL_348530</name>
</gene>
<evidence type="ECO:0000259" key="2">
    <source>
        <dbReference type="Pfam" id="PF08223"/>
    </source>
</evidence>
<evidence type="ECO:0000259" key="1">
    <source>
        <dbReference type="Pfam" id="PF07848"/>
    </source>
</evidence>
<reference evidence="4" key="1">
    <citation type="submission" date="2016-10" db="EMBL/GenBank/DDBJ databases">
        <title>Sequence of Gallionella enrichment culture.</title>
        <authorList>
            <person name="Poehlein A."/>
            <person name="Muehling M."/>
            <person name="Daniel R."/>
        </authorList>
    </citation>
    <scope>NUCLEOTIDE SEQUENCE</scope>
</reference>
<evidence type="ECO:0000259" key="3">
    <source>
        <dbReference type="Pfam" id="PF20803"/>
    </source>
</evidence>
<dbReference type="PIRSF" id="PIRSF020623">
    <property type="entry name" value="PaaX"/>
    <property type="match status" value="1"/>
</dbReference>
<dbReference type="Gene3D" id="3.30.70.2650">
    <property type="match status" value="1"/>
</dbReference>
<dbReference type="Pfam" id="PF07848">
    <property type="entry name" value="PaaX"/>
    <property type="match status" value="1"/>
</dbReference>
<dbReference type="InterPro" id="IPR013225">
    <property type="entry name" value="PaaX_C"/>
</dbReference>
<dbReference type="InterPro" id="IPR012906">
    <property type="entry name" value="PaaX-like_N"/>
</dbReference>
<dbReference type="PANTHER" id="PTHR30319:SF1">
    <property type="entry name" value="TRANSCRIPTIONAL REPRESSOR PAAX"/>
    <property type="match status" value="1"/>
</dbReference>
<comment type="caution">
    <text evidence="4">The sequence shown here is derived from an EMBL/GenBank/DDBJ whole genome shotgun (WGS) entry which is preliminary data.</text>
</comment>
<protein>
    <submittedName>
        <fullName evidence="4">Transcriptional repressor PaaX</fullName>
    </submittedName>
</protein>
<proteinExistence type="predicted"/>
<name>A0A1J5QU26_9ZZZZ</name>